<dbReference type="EMBL" id="CP042434">
    <property type="protein sequence ID" value="QEC72237.1"/>
    <property type="molecule type" value="Genomic_DNA"/>
</dbReference>
<accession>A0A5B8VL33</accession>
<gene>
    <name evidence="2" type="ORF">FSB73_11690</name>
</gene>
<protein>
    <submittedName>
        <fullName evidence="2">Helix-turn-helix domain-containing protein</fullName>
    </submittedName>
</protein>
<evidence type="ECO:0000313" key="3">
    <source>
        <dbReference type="Proteomes" id="UP000321291"/>
    </source>
</evidence>
<dbReference type="OrthoDB" id="9803760at2"/>
<evidence type="ECO:0000259" key="1">
    <source>
        <dbReference type="PROSITE" id="PS50943"/>
    </source>
</evidence>
<dbReference type="Proteomes" id="UP000321291">
    <property type="component" value="Chromosome"/>
</dbReference>
<dbReference type="PROSITE" id="PS50943">
    <property type="entry name" value="HTH_CROC1"/>
    <property type="match status" value="1"/>
</dbReference>
<name>A0A5B8VL33_9BACT</name>
<reference evidence="2 3" key="1">
    <citation type="journal article" date="2017" name="Int. J. Syst. Evol. Microbiol.">
        <title>Arachidicoccus ginsenosidivorans sp. nov., with ginsenoside-converting activity isolated from ginseng cultivating soil.</title>
        <authorList>
            <person name="Siddiqi M.Z."/>
            <person name="Aslam Z."/>
            <person name="Im W.T."/>
        </authorList>
    </citation>
    <scope>NUCLEOTIDE SEQUENCE [LARGE SCALE GENOMIC DNA]</scope>
    <source>
        <strain evidence="2 3">Gsoil 809</strain>
    </source>
</reference>
<dbReference type="KEGG" id="agi:FSB73_11690"/>
<organism evidence="2 3">
    <name type="scientific">Arachidicoccus ginsenosidivorans</name>
    <dbReference type="NCBI Taxonomy" id="496057"/>
    <lineage>
        <taxon>Bacteria</taxon>
        <taxon>Pseudomonadati</taxon>
        <taxon>Bacteroidota</taxon>
        <taxon>Chitinophagia</taxon>
        <taxon>Chitinophagales</taxon>
        <taxon>Chitinophagaceae</taxon>
        <taxon>Arachidicoccus</taxon>
    </lineage>
</organism>
<dbReference type="Pfam" id="PF13560">
    <property type="entry name" value="HTH_31"/>
    <property type="match status" value="1"/>
</dbReference>
<dbReference type="GO" id="GO:0003677">
    <property type="term" value="F:DNA binding"/>
    <property type="evidence" value="ECO:0007669"/>
    <property type="project" value="InterPro"/>
</dbReference>
<dbReference type="AlphaFoldDB" id="A0A5B8VL33"/>
<sequence>MIDIDALLHKVGSNLRNMRTYHETSLVKLGEKLGYSHATLSKIESGKHKSVSLVTIAEFCNLYGISLEEVLSLNGPHPIIFANDSNNYNDNLIGGKAGVLCADGYLRALELAYEEINLLKEILASKGFLKSENDL</sequence>
<dbReference type="CDD" id="cd00093">
    <property type="entry name" value="HTH_XRE"/>
    <property type="match status" value="1"/>
</dbReference>
<dbReference type="RefSeq" id="WP_146782213.1">
    <property type="nucleotide sequence ID" value="NZ_CP042434.1"/>
</dbReference>
<feature type="domain" description="HTH cro/C1-type" evidence="1">
    <location>
        <begin position="15"/>
        <end position="70"/>
    </location>
</feature>
<dbReference type="InterPro" id="IPR001387">
    <property type="entry name" value="Cro/C1-type_HTH"/>
</dbReference>
<dbReference type="SMART" id="SM00530">
    <property type="entry name" value="HTH_XRE"/>
    <property type="match status" value="1"/>
</dbReference>
<keyword evidence="3" id="KW-1185">Reference proteome</keyword>
<proteinExistence type="predicted"/>
<dbReference type="Gene3D" id="1.10.260.40">
    <property type="entry name" value="lambda repressor-like DNA-binding domains"/>
    <property type="match status" value="1"/>
</dbReference>
<dbReference type="SUPFAM" id="SSF47413">
    <property type="entry name" value="lambda repressor-like DNA-binding domains"/>
    <property type="match status" value="1"/>
</dbReference>
<dbReference type="InterPro" id="IPR010982">
    <property type="entry name" value="Lambda_DNA-bd_dom_sf"/>
</dbReference>
<evidence type="ECO:0000313" key="2">
    <source>
        <dbReference type="EMBL" id="QEC72237.1"/>
    </source>
</evidence>